<feature type="chain" id="PRO_5038799375" description="Lipoprotein" evidence="1">
    <location>
        <begin position="24"/>
        <end position="269"/>
    </location>
</feature>
<dbReference type="Proteomes" id="UP000326779">
    <property type="component" value="Chromosome"/>
</dbReference>
<dbReference type="RefSeq" id="WP_152261737.1">
    <property type="nucleotide sequence ID" value="NZ_CP045143.1"/>
</dbReference>
<accession>A0A5P8M9A2</accession>
<gene>
    <name evidence="2" type="ORF">D1010_17920</name>
</gene>
<evidence type="ECO:0000313" key="3">
    <source>
        <dbReference type="Proteomes" id="UP000326779"/>
    </source>
</evidence>
<dbReference type="AlphaFoldDB" id="A0A5P8M9A2"/>
<evidence type="ECO:0008006" key="4">
    <source>
        <dbReference type="Google" id="ProtNLM"/>
    </source>
</evidence>
<dbReference type="EMBL" id="CP045143">
    <property type="protein sequence ID" value="QFR25112.1"/>
    <property type="molecule type" value="Genomic_DNA"/>
</dbReference>
<evidence type="ECO:0000313" key="2">
    <source>
        <dbReference type="EMBL" id="QFR25112.1"/>
    </source>
</evidence>
<evidence type="ECO:0000256" key="1">
    <source>
        <dbReference type="SAM" id="SignalP"/>
    </source>
</evidence>
<reference evidence="2 3" key="1">
    <citation type="submission" date="2019-10" db="EMBL/GenBank/DDBJ databases">
        <title>The completed genome of Lactobacillus harbinensis M1.</title>
        <authorList>
            <person name="Zheng Y."/>
        </authorList>
    </citation>
    <scope>NUCLEOTIDE SEQUENCE [LARGE SCALE GENOMIC DNA]</scope>
    <source>
        <strain evidence="2 3">M1</strain>
    </source>
</reference>
<feature type="signal peptide" evidence="1">
    <location>
        <begin position="1"/>
        <end position="23"/>
    </location>
</feature>
<protein>
    <recommendedName>
        <fullName evidence="4">Lipoprotein</fullName>
    </recommendedName>
</protein>
<dbReference type="PROSITE" id="PS51257">
    <property type="entry name" value="PROKAR_LIPOPROTEIN"/>
    <property type="match status" value="1"/>
</dbReference>
<name>A0A5P8M9A2_9LACO</name>
<dbReference type="KEGG" id="lhb:D1010_17920"/>
<sequence length="269" mass="30188">MKRKIGWVLAAALLVLLAAGGCAPKTPTAKKKPTPVKTEQKAETVPTYRVVADNNLDKFKQTHGQYRTINYDPQDDLVSLLPESLAKLKKYPQTTTVRAYVTDWQQASVQMGSKPMTVLTVQVQKVLTGKKQLAKQEIRLILPGGFQPYGQYDKGSIYHDNTIPDDEPVLTQNNQIPIPTIGSTIVLPMRKAAQYPAKEYLAWLKAAKLTTAYVPADAHSMIWRCNPQTKKLTTNNPLREKELTKWAGQGNQTWATQYKRLTAELEKQL</sequence>
<keyword evidence="1" id="KW-0732">Signal</keyword>
<organism evidence="2 3">
    <name type="scientific">Schleiferilactobacillus harbinensis</name>
    <dbReference type="NCBI Taxonomy" id="304207"/>
    <lineage>
        <taxon>Bacteria</taxon>
        <taxon>Bacillati</taxon>
        <taxon>Bacillota</taxon>
        <taxon>Bacilli</taxon>
        <taxon>Lactobacillales</taxon>
        <taxon>Lactobacillaceae</taxon>
        <taxon>Schleiferilactobacillus</taxon>
    </lineage>
</organism>
<proteinExistence type="predicted"/>